<dbReference type="RefSeq" id="XP_028481343.1">
    <property type="nucleotide sequence ID" value="XM_028628227.1"/>
</dbReference>
<evidence type="ECO:0000256" key="1">
    <source>
        <dbReference type="ARBA" id="ARBA00004651"/>
    </source>
</evidence>
<dbReference type="GO" id="GO:0000287">
    <property type="term" value="F:magnesium ion binding"/>
    <property type="evidence" value="ECO:0007669"/>
    <property type="project" value="TreeGrafter"/>
</dbReference>
<organism evidence="4 5">
    <name type="scientific">Byssochlamys spectabilis</name>
    <name type="common">Paecilomyces variotii</name>
    <dbReference type="NCBI Taxonomy" id="264951"/>
    <lineage>
        <taxon>Eukaryota</taxon>
        <taxon>Fungi</taxon>
        <taxon>Dikarya</taxon>
        <taxon>Ascomycota</taxon>
        <taxon>Pezizomycotina</taxon>
        <taxon>Eurotiomycetes</taxon>
        <taxon>Eurotiomycetidae</taxon>
        <taxon>Eurotiales</taxon>
        <taxon>Thermoascaceae</taxon>
        <taxon>Paecilomyces</taxon>
    </lineage>
</organism>
<evidence type="ECO:0000313" key="5">
    <source>
        <dbReference type="Proteomes" id="UP000283841"/>
    </source>
</evidence>
<dbReference type="Proteomes" id="UP000283841">
    <property type="component" value="Unassembled WGS sequence"/>
</dbReference>
<feature type="transmembrane region" description="Helical" evidence="3">
    <location>
        <begin position="502"/>
        <end position="524"/>
    </location>
</feature>
<dbReference type="VEuPathDB" id="FungiDB:C8Q69DRAFT_409027"/>
<reference evidence="4 5" key="1">
    <citation type="journal article" date="2018" name="Front. Microbiol.">
        <title>Genomic and genetic insights into a cosmopolitan fungus, Paecilomyces variotii (Eurotiales).</title>
        <authorList>
            <person name="Urquhart A.S."/>
            <person name="Mondo S.J."/>
            <person name="Makela M.R."/>
            <person name="Hane J.K."/>
            <person name="Wiebenga A."/>
            <person name="He G."/>
            <person name="Mihaltcheva S."/>
            <person name="Pangilinan J."/>
            <person name="Lipzen A."/>
            <person name="Barry K."/>
            <person name="de Vries R.P."/>
            <person name="Grigoriev I.V."/>
            <person name="Idnurm A."/>
        </authorList>
    </citation>
    <scope>NUCLEOTIDE SEQUENCE [LARGE SCALE GENOMIC DNA]</scope>
    <source>
        <strain evidence="4 5">CBS 101075</strain>
    </source>
</reference>
<comment type="caution">
    <text evidence="4">The sequence shown here is derived from an EMBL/GenBank/DDBJ whole genome shotgun (WGS) entry which is preliminary data.</text>
</comment>
<dbReference type="PANTHER" id="PTHR46494:SF1">
    <property type="entry name" value="CORA FAMILY METAL ION TRANSPORTER (EUROFUNG)"/>
    <property type="match status" value="1"/>
</dbReference>
<comment type="subcellular location">
    <subcellularLocation>
        <location evidence="1">Cell membrane</location>
        <topology evidence="1">Multi-pass membrane protein</topology>
    </subcellularLocation>
</comment>
<dbReference type="Gene3D" id="1.20.58.340">
    <property type="entry name" value="Magnesium transport protein CorA, transmembrane region"/>
    <property type="match status" value="2"/>
</dbReference>
<dbReference type="GO" id="GO:0005886">
    <property type="term" value="C:plasma membrane"/>
    <property type="evidence" value="ECO:0007669"/>
    <property type="project" value="UniProtKB-SubCell"/>
</dbReference>
<protein>
    <submittedName>
        <fullName evidence="4">ADP-ribosylation factor</fullName>
    </submittedName>
</protein>
<dbReference type="GeneID" id="39597504"/>
<evidence type="ECO:0000313" key="4">
    <source>
        <dbReference type="EMBL" id="RWQ91698.1"/>
    </source>
</evidence>
<dbReference type="GO" id="GO:0050897">
    <property type="term" value="F:cobalt ion binding"/>
    <property type="evidence" value="ECO:0007669"/>
    <property type="project" value="TreeGrafter"/>
</dbReference>
<keyword evidence="5" id="KW-1185">Reference proteome</keyword>
<dbReference type="PANTHER" id="PTHR46494">
    <property type="entry name" value="CORA FAMILY METAL ION TRANSPORTER (EUROFUNG)"/>
    <property type="match status" value="1"/>
</dbReference>
<feature type="transmembrane region" description="Helical" evidence="3">
    <location>
        <begin position="536"/>
        <end position="558"/>
    </location>
</feature>
<dbReference type="InterPro" id="IPR045861">
    <property type="entry name" value="CorA_cytoplasmic_dom"/>
</dbReference>
<keyword evidence="3" id="KW-1133">Transmembrane helix</keyword>
<dbReference type="STRING" id="264951.A0A443HIP0"/>
<dbReference type="AlphaFoldDB" id="A0A443HIP0"/>
<proteinExistence type="predicted"/>
<evidence type="ECO:0000256" key="2">
    <source>
        <dbReference type="SAM" id="MobiDB-lite"/>
    </source>
</evidence>
<dbReference type="EMBL" id="RCNU01000017">
    <property type="protein sequence ID" value="RWQ91698.1"/>
    <property type="molecule type" value="Genomic_DNA"/>
</dbReference>
<name>A0A443HIP0_BYSSP</name>
<gene>
    <name evidence="4" type="ORF">C8Q69DRAFT_409027</name>
</gene>
<keyword evidence="3" id="KW-0812">Transmembrane</keyword>
<evidence type="ECO:0000256" key="3">
    <source>
        <dbReference type="SAM" id="Phobius"/>
    </source>
</evidence>
<dbReference type="GO" id="GO:0015087">
    <property type="term" value="F:cobalt ion transmembrane transporter activity"/>
    <property type="evidence" value="ECO:0007669"/>
    <property type="project" value="TreeGrafter"/>
</dbReference>
<keyword evidence="3" id="KW-0472">Membrane</keyword>
<dbReference type="GO" id="GO:0015095">
    <property type="term" value="F:magnesium ion transmembrane transporter activity"/>
    <property type="evidence" value="ECO:0007669"/>
    <property type="project" value="TreeGrafter"/>
</dbReference>
<dbReference type="SUPFAM" id="SSF143865">
    <property type="entry name" value="CorA soluble domain-like"/>
    <property type="match status" value="1"/>
</dbReference>
<accession>A0A443HIP0</accession>
<feature type="region of interest" description="Disordered" evidence="2">
    <location>
        <begin position="122"/>
        <end position="141"/>
    </location>
</feature>
<sequence length="592" mass="66867">MTSAPISDASHNAAAYYASFSSRPGLGQKFNDIDQAAHFRDYQRRLEDINTENFVLDFGNDDAWCAVNLDTGDFEALLEKPKPKCFGTRWINIWAPEKQKESIRLITNKYGVSERLQGLMCTEPASQTPRPAPGSEAADSTRHWTFNRQSDRSHPKDLEGAYALKELVDPDTIREQAASLNLTFSDIINQIWHFSSVDYGPKYTCVGYNSLYTIPGIDIKNDRGLPSGKRLWTWIILFSDGTVVSIQENPFPGTYIPSPEEISTVLSTIRRNFGFIFSGVSKQHSIASANDSLVTIRVRHFSNSQPDDGSISQEDGSSLLFYYIFDDWVTSYRLVARREHKYGAYLDDLREQMLDKPDVDLVSELHWLGRRLAVLKRLYQSYETIITRILQRQRVLRDEAHSQPNAFLTGSNISDGDPQDWLHPPPGNALNIASGIDAPPGVLLSSAAVGRFQRLIDRIRLFCLSEIDTCLTEKESLTFLNFNLIALKDSQAVEKLTRITIVLAKATMLFMPVSLMTAYFSTQIDDLQGVYTARTYWVSFGVIMVLTIIALAVFGFASDTVEGKTIYRSLLRTFVDSSRNKLSTQKKGRYRE</sequence>